<proteinExistence type="predicted"/>
<sequence>MMWKAATATHPQAWETEMRNIKEVNLEAFKYLIKIPPRYWSRSRFTTNAKCDTLVNNMSEAFNSVMLHTRSKPIITMLEDIRLYLMNRWATNRTKIASLSGVICPKIKSRLNKESRLTKFWIPR</sequence>
<protein>
    <submittedName>
        <fullName evidence="1">Uncharacterized protein</fullName>
    </submittedName>
</protein>
<keyword evidence="2" id="KW-1185">Reference proteome</keyword>
<reference evidence="1 2" key="1">
    <citation type="journal article" date="2015" name="Sci. Rep.">
        <title>The power of single molecule real-time sequencing technology in the de novo assembly of a eukaryotic genome.</title>
        <authorList>
            <person name="Sakai H."/>
            <person name="Naito K."/>
            <person name="Ogiso-Tanaka E."/>
            <person name="Takahashi Y."/>
            <person name="Iseki K."/>
            <person name="Muto C."/>
            <person name="Satou K."/>
            <person name="Teruya K."/>
            <person name="Shiroma A."/>
            <person name="Shimoji M."/>
            <person name="Hirano T."/>
            <person name="Itoh T."/>
            <person name="Kaga A."/>
            <person name="Tomooka N."/>
        </authorList>
    </citation>
    <scope>NUCLEOTIDE SEQUENCE [LARGE SCALE GENOMIC DNA]</scope>
    <source>
        <strain evidence="2">cv. Shumari</strain>
    </source>
</reference>
<evidence type="ECO:0000313" key="2">
    <source>
        <dbReference type="Proteomes" id="UP000291084"/>
    </source>
</evidence>
<organism evidence="1 2">
    <name type="scientific">Vigna angularis var. angularis</name>
    <dbReference type="NCBI Taxonomy" id="157739"/>
    <lineage>
        <taxon>Eukaryota</taxon>
        <taxon>Viridiplantae</taxon>
        <taxon>Streptophyta</taxon>
        <taxon>Embryophyta</taxon>
        <taxon>Tracheophyta</taxon>
        <taxon>Spermatophyta</taxon>
        <taxon>Magnoliopsida</taxon>
        <taxon>eudicotyledons</taxon>
        <taxon>Gunneridae</taxon>
        <taxon>Pentapetalae</taxon>
        <taxon>rosids</taxon>
        <taxon>fabids</taxon>
        <taxon>Fabales</taxon>
        <taxon>Fabaceae</taxon>
        <taxon>Papilionoideae</taxon>
        <taxon>50 kb inversion clade</taxon>
        <taxon>NPAAA clade</taxon>
        <taxon>indigoferoid/millettioid clade</taxon>
        <taxon>Phaseoleae</taxon>
        <taxon>Vigna</taxon>
    </lineage>
</organism>
<gene>
    <name evidence="1" type="primary">Vigan.05G086800</name>
    <name evidence="1" type="ORF">VIGAN_05086800</name>
</gene>
<dbReference type="Proteomes" id="UP000291084">
    <property type="component" value="Chromosome 5"/>
</dbReference>
<dbReference type="PANTHER" id="PTHR31973:SF187">
    <property type="entry name" value="MUTATOR TRANSPOSASE MUDRA PROTEIN"/>
    <property type="match status" value="1"/>
</dbReference>
<dbReference type="PANTHER" id="PTHR31973">
    <property type="entry name" value="POLYPROTEIN, PUTATIVE-RELATED"/>
    <property type="match status" value="1"/>
</dbReference>
<evidence type="ECO:0000313" key="1">
    <source>
        <dbReference type="EMBL" id="BAT87492.1"/>
    </source>
</evidence>
<dbReference type="EMBL" id="AP015038">
    <property type="protein sequence ID" value="BAT87492.1"/>
    <property type="molecule type" value="Genomic_DNA"/>
</dbReference>
<accession>A0A0S3S3S7</accession>
<name>A0A0S3S3S7_PHAAN</name>
<dbReference type="OrthoDB" id="1937322at2759"/>
<dbReference type="AlphaFoldDB" id="A0A0S3S3S7"/>